<proteinExistence type="predicted"/>
<keyword evidence="1" id="KW-0479">Metal-binding</keyword>
<evidence type="ECO:0000259" key="2">
    <source>
        <dbReference type="PROSITE" id="PS50157"/>
    </source>
</evidence>
<dbReference type="EMBL" id="JAWIZZ010000006">
    <property type="protein sequence ID" value="KAK5782403.1"/>
    <property type="molecule type" value="Genomic_DNA"/>
</dbReference>
<dbReference type="SMART" id="SM00355">
    <property type="entry name" value="ZnF_C2H2"/>
    <property type="match status" value="3"/>
</dbReference>
<dbReference type="PROSITE" id="PS00028">
    <property type="entry name" value="ZINC_FINGER_C2H2_1"/>
    <property type="match status" value="1"/>
</dbReference>
<dbReference type="PROSITE" id="PS50157">
    <property type="entry name" value="ZINC_FINGER_C2H2_2"/>
    <property type="match status" value="1"/>
</dbReference>
<gene>
    <name evidence="3" type="ORF">RI543_000340</name>
</gene>
<sequence>MNLNEENLYSSYLNDLVSNKKPADIISFGNLPRLLRFKTMVALPSNQNNVTSTRIEGPYLKTYESNNVLPTPLSSFVESIYPLSELNDEIIQDINPYQFRTHQDMQEQRQPPQLPLRTCNSYNFENPYSLNLTIPKVPELKTNFEEEANNLTRRIMTGNLKTDHSDENYSNKLLIKQKITCVEDLIRKKRSKIIKPKPPKRPYRKKALSNTDKAVFTNKIQHGKNNLQLLEETNIQMINQPSTIASTNIDDNSNLKLSIDPTNDINIDALFEDKFIESTKFQDSSPTTLDTSLDTLLVSNTSLPMNQEVDLHISSLPTTSPEFFPLNIPLDTTPIDKTFDITTNDTFTSKSCDILLTPSSADDHVSLVEQLKNDRPLFEAISKKQKRGSYKCAHCPQTFPNLMEYAAHMDEFNIKREFKCPFALCPWKILGLPRRSDLRRHCAIQHKDELQSDLKSYLNLKDEAYPTILCPNEYCGKEFYRKDAFNRHVAIVHDNNNSRFNRKLAILLQQCPDDLTKREQIKYIKENMNKKIGKTKK</sequence>
<evidence type="ECO:0000313" key="3">
    <source>
        <dbReference type="EMBL" id="KAK5782403.1"/>
    </source>
</evidence>
<dbReference type="Gene3D" id="3.30.160.60">
    <property type="entry name" value="Classic Zinc Finger"/>
    <property type="match status" value="1"/>
</dbReference>
<dbReference type="Proteomes" id="UP001306508">
    <property type="component" value="Unassembled WGS sequence"/>
</dbReference>
<accession>A0AAN7WQC9</accession>
<dbReference type="InterPro" id="IPR013087">
    <property type="entry name" value="Znf_C2H2_type"/>
</dbReference>
<name>A0AAN7WQC9_9SACH</name>
<keyword evidence="1" id="KW-0863">Zinc-finger</keyword>
<evidence type="ECO:0000313" key="4">
    <source>
        <dbReference type="Proteomes" id="UP001306508"/>
    </source>
</evidence>
<reference evidence="4" key="1">
    <citation type="submission" date="2023-07" db="EMBL/GenBank/DDBJ databases">
        <title>A draft genome of Kazachstania heterogenica Y-27499.</title>
        <authorList>
            <person name="Donic C."/>
            <person name="Kralova J.S."/>
            <person name="Fidel L."/>
            <person name="Ben-Dor S."/>
            <person name="Jung S."/>
        </authorList>
    </citation>
    <scope>NUCLEOTIDE SEQUENCE [LARGE SCALE GENOMIC DNA]</scope>
    <source>
        <strain evidence="4">Y27499</strain>
    </source>
</reference>
<feature type="domain" description="C2H2-type" evidence="2">
    <location>
        <begin position="468"/>
        <end position="498"/>
    </location>
</feature>
<protein>
    <recommendedName>
        <fullName evidence="2">C2H2-type domain-containing protein</fullName>
    </recommendedName>
</protein>
<dbReference type="AlphaFoldDB" id="A0AAN7WQC9"/>
<dbReference type="Pfam" id="PF00096">
    <property type="entry name" value="zf-C2H2"/>
    <property type="match status" value="1"/>
</dbReference>
<organism evidence="3 4">
    <name type="scientific">Arxiozyma heterogenica</name>
    <dbReference type="NCBI Taxonomy" id="278026"/>
    <lineage>
        <taxon>Eukaryota</taxon>
        <taxon>Fungi</taxon>
        <taxon>Dikarya</taxon>
        <taxon>Ascomycota</taxon>
        <taxon>Saccharomycotina</taxon>
        <taxon>Saccharomycetes</taxon>
        <taxon>Saccharomycetales</taxon>
        <taxon>Saccharomycetaceae</taxon>
        <taxon>Arxiozyma</taxon>
    </lineage>
</organism>
<keyword evidence="4" id="KW-1185">Reference proteome</keyword>
<evidence type="ECO:0000256" key="1">
    <source>
        <dbReference type="PROSITE-ProRule" id="PRU00042"/>
    </source>
</evidence>
<keyword evidence="1" id="KW-0862">Zinc</keyword>
<comment type="caution">
    <text evidence="3">The sequence shown here is derived from an EMBL/GenBank/DDBJ whole genome shotgun (WGS) entry which is preliminary data.</text>
</comment>
<dbReference type="GO" id="GO:0008270">
    <property type="term" value="F:zinc ion binding"/>
    <property type="evidence" value="ECO:0007669"/>
    <property type="project" value="UniProtKB-KW"/>
</dbReference>